<protein>
    <submittedName>
        <fullName evidence="2">Unannotated protein</fullName>
    </submittedName>
</protein>
<organism evidence="2">
    <name type="scientific">freshwater metagenome</name>
    <dbReference type="NCBI Taxonomy" id="449393"/>
    <lineage>
        <taxon>unclassified sequences</taxon>
        <taxon>metagenomes</taxon>
        <taxon>ecological metagenomes</taxon>
    </lineage>
</organism>
<dbReference type="CDD" id="cd03801">
    <property type="entry name" value="GT4_PimA-like"/>
    <property type="match status" value="1"/>
</dbReference>
<reference evidence="2" key="1">
    <citation type="submission" date="2020-05" db="EMBL/GenBank/DDBJ databases">
        <authorList>
            <person name="Chiriac C."/>
            <person name="Salcher M."/>
            <person name="Ghai R."/>
            <person name="Kavagutti S V."/>
        </authorList>
    </citation>
    <scope>NUCLEOTIDE SEQUENCE</scope>
</reference>
<sequence>MRICVLTTSYPRDADDVAGNFVAHSVEALRSAGHRVDVVSPAAFRHFGIAYGDGIVQNLRRQPLRILLLPLFLANFVRAARRASRGADVVHAHWLPSALPGLLTRRPLVVQVWGTDLELARRAPFLARLLLRRARVVIAASTFLAEAAGGLGAREVVVVPTAVAIPETVGAPIEPRHVLFAGRLSAEKGIEEFLEATEGLPRVIVGDGPLRDLAPERVGFVPPSELGPYFERAAVVCVPSRREGYGMVAREAMAYGRPVVTTGVGGLADLTQAGTEHVPVNDRELLRSTIAKLLDDPTLCRSLGEAGRTYARAALSTAAEVDALVAAYSRAR</sequence>
<evidence type="ECO:0000259" key="1">
    <source>
        <dbReference type="Pfam" id="PF13439"/>
    </source>
</evidence>
<dbReference type="EMBL" id="CAEZXP010000007">
    <property type="protein sequence ID" value="CAB4706483.1"/>
    <property type="molecule type" value="Genomic_DNA"/>
</dbReference>
<accession>A0A6J6QAL8</accession>
<dbReference type="PANTHER" id="PTHR45947">
    <property type="entry name" value="SULFOQUINOVOSYL TRANSFERASE SQD2"/>
    <property type="match status" value="1"/>
</dbReference>
<name>A0A6J6QAL8_9ZZZZ</name>
<dbReference type="Gene3D" id="3.40.50.2000">
    <property type="entry name" value="Glycogen Phosphorylase B"/>
    <property type="match status" value="2"/>
</dbReference>
<dbReference type="GO" id="GO:0016758">
    <property type="term" value="F:hexosyltransferase activity"/>
    <property type="evidence" value="ECO:0007669"/>
    <property type="project" value="TreeGrafter"/>
</dbReference>
<dbReference type="Pfam" id="PF13439">
    <property type="entry name" value="Glyco_transf_4"/>
    <property type="match status" value="1"/>
</dbReference>
<dbReference type="InterPro" id="IPR050194">
    <property type="entry name" value="Glycosyltransferase_grp1"/>
</dbReference>
<dbReference type="InterPro" id="IPR028098">
    <property type="entry name" value="Glyco_trans_4-like_N"/>
</dbReference>
<evidence type="ECO:0000313" key="2">
    <source>
        <dbReference type="EMBL" id="CAB4706483.1"/>
    </source>
</evidence>
<dbReference type="SUPFAM" id="SSF53756">
    <property type="entry name" value="UDP-Glycosyltransferase/glycogen phosphorylase"/>
    <property type="match status" value="1"/>
</dbReference>
<gene>
    <name evidence="2" type="ORF">UFOPK2399_01700</name>
</gene>
<proteinExistence type="predicted"/>
<dbReference type="Pfam" id="PF13692">
    <property type="entry name" value="Glyco_trans_1_4"/>
    <property type="match status" value="1"/>
</dbReference>
<dbReference type="PANTHER" id="PTHR45947:SF3">
    <property type="entry name" value="SULFOQUINOVOSYL TRANSFERASE SQD2"/>
    <property type="match status" value="1"/>
</dbReference>
<feature type="domain" description="Glycosyltransferase subfamily 4-like N-terminal" evidence="1">
    <location>
        <begin position="19"/>
        <end position="163"/>
    </location>
</feature>
<dbReference type="AlphaFoldDB" id="A0A6J6QAL8"/>